<sequence>MTPKQMALSRLARLALNAASDSPPKEHADVCTLVATALHDDCPDLSVAAAAAAKHFSAASEAEADLLSQLNH</sequence>
<dbReference type="Proteomes" id="UP001207930">
    <property type="component" value="Unassembled WGS sequence"/>
</dbReference>
<organism evidence="1 2">
    <name type="scientific">Luteolibacter flavescens</name>
    <dbReference type="NCBI Taxonomy" id="1859460"/>
    <lineage>
        <taxon>Bacteria</taxon>
        <taxon>Pseudomonadati</taxon>
        <taxon>Verrucomicrobiota</taxon>
        <taxon>Verrucomicrobiia</taxon>
        <taxon>Verrucomicrobiales</taxon>
        <taxon>Verrucomicrobiaceae</taxon>
        <taxon>Luteolibacter</taxon>
    </lineage>
</organism>
<protein>
    <submittedName>
        <fullName evidence="1">Uncharacterized protein</fullName>
    </submittedName>
</protein>
<dbReference type="EMBL" id="JAPDDS010000002">
    <property type="protein sequence ID" value="MCW1883994.1"/>
    <property type="molecule type" value="Genomic_DNA"/>
</dbReference>
<proteinExistence type="predicted"/>
<dbReference type="RefSeq" id="WP_264499953.1">
    <property type="nucleotide sequence ID" value="NZ_JAPDDS010000002.1"/>
</dbReference>
<accession>A0ABT3FKY2</accession>
<gene>
    <name evidence="1" type="ORF">OKA04_04590</name>
</gene>
<keyword evidence="2" id="KW-1185">Reference proteome</keyword>
<name>A0ABT3FKY2_9BACT</name>
<evidence type="ECO:0000313" key="2">
    <source>
        <dbReference type="Proteomes" id="UP001207930"/>
    </source>
</evidence>
<comment type="caution">
    <text evidence="1">The sequence shown here is derived from an EMBL/GenBank/DDBJ whole genome shotgun (WGS) entry which is preliminary data.</text>
</comment>
<evidence type="ECO:0000313" key="1">
    <source>
        <dbReference type="EMBL" id="MCW1883994.1"/>
    </source>
</evidence>
<reference evidence="1 2" key="1">
    <citation type="submission" date="2022-10" db="EMBL/GenBank/DDBJ databases">
        <title>Luteolibacter flavescens strain MCCC 1K03193, whole genome shotgun sequencing project.</title>
        <authorList>
            <person name="Zhao G."/>
            <person name="Shen L."/>
        </authorList>
    </citation>
    <scope>NUCLEOTIDE SEQUENCE [LARGE SCALE GENOMIC DNA]</scope>
    <source>
        <strain evidence="1 2">MCCC 1K03193</strain>
    </source>
</reference>